<evidence type="ECO:0000313" key="3">
    <source>
        <dbReference type="Proteomes" id="UP000760860"/>
    </source>
</evidence>
<organism evidence="2 3">
    <name type="scientific">Phytophthora cactorum</name>
    <dbReference type="NCBI Taxonomy" id="29920"/>
    <lineage>
        <taxon>Eukaryota</taxon>
        <taxon>Sar</taxon>
        <taxon>Stramenopiles</taxon>
        <taxon>Oomycota</taxon>
        <taxon>Peronosporomycetes</taxon>
        <taxon>Peronosporales</taxon>
        <taxon>Peronosporaceae</taxon>
        <taxon>Phytophthora</taxon>
    </lineage>
</organism>
<comment type="caution">
    <text evidence="2">The sequence shown here is derived from an EMBL/GenBank/DDBJ whole genome shotgun (WGS) entry which is preliminary data.</text>
</comment>
<reference evidence="2" key="1">
    <citation type="submission" date="2018-05" db="EMBL/GenBank/DDBJ databases">
        <title>Effector identification in a new, highly contiguous assembly of the strawberry crown rot pathogen Phytophthora cactorum.</title>
        <authorList>
            <person name="Armitage A.D."/>
            <person name="Nellist C.F."/>
            <person name="Bates H."/>
            <person name="Vickerstaff R.J."/>
            <person name="Harrison R.J."/>
        </authorList>
    </citation>
    <scope>NUCLEOTIDE SEQUENCE</scope>
    <source>
        <strain evidence="1">4040</strain>
        <strain evidence="2">P421</strain>
    </source>
</reference>
<protein>
    <recommendedName>
        <fullName evidence="4">Peptidase A2 domain-containing protein</fullName>
    </recommendedName>
</protein>
<accession>A0A8T1H319</accession>
<name>A0A8T1H319_9STRA</name>
<sequence>MKVTVELADGFGACHEEEGGVTGLPQVVEGGRRVVCAVGNFEALPSGYIYCLQSRMLADTGATLSLIDRRFLKREGRCVEPLAPYDDRVSSSSGHRLRVHGWIRLPVRLGSQ</sequence>
<proteinExistence type="predicted"/>
<dbReference type="AlphaFoldDB" id="A0A8T1H319"/>
<evidence type="ECO:0000313" key="2">
    <source>
        <dbReference type="EMBL" id="KAG3204781.1"/>
    </source>
</evidence>
<dbReference type="Proteomes" id="UP000760860">
    <property type="component" value="Unassembled WGS sequence"/>
</dbReference>
<evidence type="ECO:0000313" key="1">
    <source>
        <dbReference type="EMBL" id="KAG2886219.1"/>
    </source>
</evidence>
<evidence type="ECO:0008006" key="4">
    <source>
        <dbReference type="Google" id="ProtNLM"/>
    </source>
</evidence>
<dbReference type="EMBL" id="RCMK01001962">
    <property type="protein sequence ID" value="KAG2886219.1"/>
    <property type="molecule type" value="Genomic_DNA"/>
</dbReference>
<dbReference type="VEuPathDB" id="FungiDB:PC110_g18233"/>
<gene>
    <name evidence="1" type="ORF">PC117_g25410</name>
    <name evidence="2" type="ORF">PC129_g22379</name>
</gene>
<dbReference type="Proteomes" id="UP000736787">
    <property type="component" value="Unassembled WGS sequence"/>
</dbReference>
<dbReference type="EMBL" id="RCMV01002062">
    <property type="protein sequence ID" value="KAG3204781.1"/>
    <property type="molecule type" value="Genomic_DNA"/>
</dbReference>